<evidence type="ECO:0000256" key="2">
    <source>
        <dbReference type="SAM" id="Phobius"/>
    </source>
</evidence>
<evidence type="ECO:0000256" key="1">
    <source>
        <dbReference type="ARBA" id="ARBA00007362"/>
    </source>
</evidence>
<dbReference type="AlphaFoldDB" id="A0A9D1L6M6"/>
<feature type="transmembrane region" description="Helical" evidence="2">
    <location>
        <begin position="16"/>
        <end position="37"/>
    </location>
</feature>
<feature type="transmembrane region" description="Helical" evidence="2">
    <location>
        <begin position="239"/>
        <end position="260"/>
    </location>
</feature>
<feature type="domain" description="EamA" evidence="3">
    <location>
        <begin position="151"/>
        <end position="280"/>
    </location>
</feature>
<keyword evidence="2" id="KW-0812">Transmembrane</keyword>
<feature type="transmembrane region" description="Helical" evidence="2">
    <location>
        <begin position="127"/>
        <end position="144"/>
    </location>
</feature>
<name>A0A9D1L6M6_9FIRM</name>
<dbReference type="InterPro" id="IPR000620">
    <property type="entry name" value="EamA_dom"/>
</dbReference>
<reference evidence="4" key="1">
    <citation type="submission" date="2020-10" db="EMBL/GenBank/DDBJ databases">
        <authorList>
            <person name="Gilroy R."/>
        </authorList>
    </citation>
    <scope>NUCLEOTIDE SEQUENCE</scope>
    <source>
        <strain evidence="4">ChiHcec3-6078</strain>
    </source>
</reference>
<dbReference type="PANTHER" id="PTHR22911">
    <property type="entry name" value="ACYL-MALONYL CONDENSING ENZYME-RELATED"/>
    <property type="match status" value="1"/>
</dbReference>
<protein>
    <submittedName>
        <fullName evidence="4">EamA family transporter</fullName>
    </submittedName>
</protein>
<reference evidence="4" key="2">
    <citation type="journal article" date="2021" name="PeerJ">
        <title>Extensive microbial diversity within the chicken gut microbiome revealed by metagenomics and culture.</title>
        <authorList>
            <person name="Gilroy R."/>
            <person name="Ravi A."/>
            <person name="Getino M."/>
            <person name="Pursley I."/>
            <person name="Horton D.L."/>
            <person name="Alikhan N.F."/>
            <person name="Baker D."/>
            <person name="Gharbi K."/>
            <person name="Hall N."/>
            <person name="Watson M."/>
            <person name="Adriaenssens E.M."/>
            <person name="Foster-Nyarko E."/>
            <person name="Jarju S."/>
            <person name="Secka A."/>
            <person name="Antonio M."/>
            <person name="Oren A."/>
            <person name="Chaudhuri R.R."/>
            <person name="La Ragione R."/>
            <person name="Hildebrand F."/>
            <person name="Pallen M.J."/>
        </authorList>
    </citation>
    <scope>NUCLEOTIDE SEQUENCE</scope>
    <source>
        <strain evidence="4">ChiHcec3-6078</strain>
    </source>
</reference>
<feature type="transmembrane region" description="Helical" evidence="2">
    <location>
        <begin position="212"/>
        <end position="232"/>
    </location>
</feature>
<dbReference type="Proteomes" id="UP000824090">
    <property type="component" value="Unassembled WGS sequence"/>
</dbReference>
<feature type="transmembrane region" description="Helical" evidence="2">
    <location>
        <begin position="266"/>
        <end position="284"/>
    </location>
</feature>
<evidence type="ECO:0000259" key="3">
    <source>
        <dbReference type="Pfam" id="PF00892"/>
    </source>
</evidence>
<dbReference type="SUPFAM" id="SSF103481">
    <property type="entry name" value="Multidrug resistance efflux transporter EmrE"/>
    <property type="match status" value="2"/>
</dbReference>
<feature type="transmembrane region" description="Helical" evidence="2">
    <location>
        <begin position="150"/>
        <end position="169"/>
    </location>
</feature>
<dbReference type="PANTHER" id="PTHR22911:SF79">
    <property type="entry name" value="MOBA-LIKE NTP TRANSFERASE DOMAIN-CONTAINING PROTEIN"/>
    <property type="match status" value="1"/>
</dbReference>
<dbReference type="Pfam" id="PF00892">
    <property type="entry name" value="EamA"/>
    <property type="match status" value="2"/>
</dbReference>
<accession>A0A9D1L6M6</accession>
<evidence type="ECO:0000313" key="4">
    <source>
        <dbReference type="EMBL" id="HIU26135.1"/>
    </source>
</evidence>
<keyword evidence="2" id="KW-0472">Membrane</keyword>
<comment type="similarity">
    <text evidence="1">Belongs to the EamA transporter family.</text>
</comment>
<keyword evidence="2" id="KW-1133">Transmembrane helix</keyword>
<dbReference type="InterPro" id="IPR037185">
    <property type="entry name" value="EmrE-like"/>
</dbReference>
<gene>
    <name evidence="4" type="ORF">IAC50_06565</name>
</gene>
<dbReference type="EMBL" id="DVMP01000122">
    <property type="protein sequence ID" value="HIU26135.1"/>
    <property type="molecule type" value="Genomic_DNA"/>
</dbReference>
<organism evidence="4 5">
    <name type="scientific">Candidatus Allocopromorpha excrementigallinarum</name>
    <dbReference type="NCBI Taxonomy" id="2840742"/>
    <lineage>
        <taxon>Bacteria</taxon>
        <taxon>Bacillati</taxon>
        <taxon>Bacillota</taxon>
        <taxon>Clostridia</taxon>
        <taxon>Eubacteriales</taxon>
        <taxon>Eubacteriaceae</taxon>
        <taxon>Eubacteriaceae incertae sedis</taxon>
        <taxon>Candidatus Allocopromorpha</taxon>
    </lineage>
</organism>
<feature type="domain" description="EamA" evidence="3">
    <location>
        <begin position="16"/>
        <end position="141"/>
    </location>
</feature>
<sequence length="295" mass="31559">MTDSRTSSTGKRRGRAMLIMAVCALMWSIGGIFIKLISWSPLLIAGTRSLIAAAIIGLYMLVTKTPFKLRGYSVGAGIGLSCSCMFFVMANKLTTAANAIVLQYAAPVFILIMTSLIFKQKLHRKEIITVAITMAGIILFFFDQLSPGNIIGNIFGILAGVFLALMFVMTGQARNDDSIRMSGILIAHCLTAIVGIPLGIPGTSSVNGEEIFFLIILGVFQLGIPYVLYAIASGDCPPLACSLIGMLEPLFNPVWVALFIGEMPGGFALAGSLIIICAVTWWCINESRSAPEDSC</sequence>
<feature type="transmembrane region" description="Helical" evidence="2">
    <location>
        <begin position="181"/>
        <end position="200"/>
    </location>
</feature>
<evidence type="ECO:0000313" key="5">
    <source>
        <dbReference type="Proteomes" id="UP000824090"/>
    </source>
</evidence>
<proteinExistence type="inferred from homology"/>
<dbReference type="GO" id="GO:0016020">
    <property type="term" value="C:membrane"/>
    <property type="evidence" value="ECO:0007669"/>
    <property type="project" value="InterPro"/>
</dbReference>
<comment type="caution">
    <text evidence="4">The sequence shown here is derived from an EMBL/GenBank/DDBJ whole genome shotgun (WGS) entry which is preliminary data.</text>
</comment>
<feature type="transmembrane region" description="Helical" evidence="2">
    <location>
        <begin position="69"/>
        <end position="90"/>
    </location>
</feature>
<feature type="transmembrane region" description="Helical" evidence="2">
    <location>
        <begin position="96"/>
        <end position="118"/>
    </location>
</feature>
<feature type="transmembrane region" description="Helical" evidence="2">
    <location>
        <begin position="43"/>
        <end position="62"/>
    </location>
</feature>